<dbReference type="InterPro" id="IPR048300">
    <property type="entry name" value="TACO1_YebC-like_2nd/3rd_dom"/>
</dbReference>
<comment type="subcellular location">
    <subcellularLocation>
        <location evidence="6">Cytoplasm</location>
    </subcellularLocation>
</comment>
<evidence type="ECO:0000256" key="6">
    <source>
        <dbReference type="HAMAP-Rule" id="MF_00693"/>
    </source>
</evidence>
<dbReference type="FunFam" id="1.10.10.200:FF:000004">
    <property type="entry name" value="Probable transcriptional regulatory protein BSBG_02618"/>
    <property type="match status" value="1"/>
</dbReference>
<dbReference type="Gene3D" id="1.10.10.200">
    <property type="match status" value="1"/>
</dbReference>
<dbReference type="PANTHER" id="PTHR12532:SF6">
    <property type="entry name" value="TRANSCRIPTIONAL REGULATORY PROTEIN YEBC-RELATED"/>
    <property type="match status" value="1"/>
</dbReference>
<name>A0A9D9HFF6_9BACT</name>
<dbReference type="PANTHER" id="PTHR12532">
    <property type="entry name" value="TRANSLATIONAL ACTIVATOR OF CYTOCHROME C OXIDASE 1"/>
    <property type="match status" value="1"/>
</dbReference>
<dbReference type="GO" id="GO:0005829">
    <property type="term" value="C:cytosol"/>
    <property type="evidence" value="ECO:0007669"/>
    <property type="project" value="TreeGrafter"/>
</dbReference>
<protein>
    <recommendedName>
        <fullName evidence="6">Probable transcriptional regulatory protein IAC06_05135</fullName>
    </recommendedName>
</protein>
<evidence type="ECO:0000256" key="5">
    <source>
        <dbReference type="ARBA" id="ARBA00023163"/>
    </source>
</evidence>
<proteinExistence type="inferred from homology"/>
<sequence length="246" mass="28135">MGRAFEFRKERKFKRWGHMARTFTKIGKEITIAVKQGGPDVTGNPRLRALLQTARSENMPKDNIERAIKRASDKDQSDYKEIVLEGYGPHGIAVLVEAATDNNNRTVANVRSYFTKSGGSLGTSGSVDYMFDRKCAFVIKSDKPVDIEELELELIDFGAEEVFEEENENEEKEIHIYGEFTAFNQIQKYIEDNGYEMVSGEFTRIPNVDMKELSAEDRVEVDKLIERLEEDDDVQNVYTNLKPAEE</sequence>
<dbReference type="InterPro" id="IPR029072">
    <property type="entry name" value="YebC-like"/>
</dbReference>
<evidence type="ECO:0000256" key="2">
    <source>
        <dbReference type="ARBA" id="ARBA00022490"/>
    </source>
</evidence>
<evidence type="ECO:0000256" key="3">
    <source>
        <dbReference type="ARBA" id="ARBA00023015"/>
    </source>
</evidence>
<reference evidence="9" key="1">
    <citation type="submission" date="2020-10" db="EMBL/GenBank/DDBJ databases">
        <authorList>
            <person name="Gilroy R."/>
        </authorList>
    </citation>
    <scope>NUCLEOTIDE SEQUENCE</scope>
    <source>
        <strain evidence="9">B1-20833</strain>
    </source>
</reference>
<evidence type="ECO:0000259" key="7">
    <source>
        <dbReference type="Pfam" id="PF01709"/>
    </source>
</evidence>
<comment type="similarity">
    <text evidence="1 6">Belongs to the TACO1 family.</text>
</comment>
<dbReference type="Pfam" id="PF01709">
    <property type="entry name" value="Transcrip_reg"/>
    <property type="match status" value="1"/>
</dbReference>
<dbReference type="InterPro" id="IPR002876">
    <property type="entry name" value="Transcrip_reg_TACO1-like"/>
</dbReference>
<dbReference type="SUPFAM" id="SSF75625">
    <property type="entry name" value="YebC-like"/>
    <property type="match status" value="1"/>
</dbReference>
<dbReference type="AlphaFoldDB" id="A0A9D9HFF6"/>
<keyword evidence="4 6" id="KW-0238">DNA-binding</keyword>
<dbReference type="Gene3D" id="3.30.70.980">
    <property type="match status" value="2"/>
</dbReference>
<evidence type="ECO:0000259" key="8">
    <source>
        <dbReference type="Pfam" id="PF20772"/>
    </source>
</evidence>
<dbReference type="NCBIfam" id="NF009044">
    <property type="entry name" value="PRK12378.1"/>
    <property type="match status" value="1"/>
</dbReference>
<evidence type="ECO:0000313" key="9">
    <source>
        <dbReference type="EMBL" id="MBO8452250.1"/>
    </source>
</evidence>
<evidence type="ECO:0000256" key="4">
    <source>
        <dbReference type="ARBA" id="ARBA00023125"/>
    </source>
</evidence>
<evidence type="ECO:0000256" key="1">
    <source>
        <dbReference type="ARBA" id="ARBA00008724"/>
    </source>
</evidence>
<dbReference type="EMBL" id="JADIMI010000050">
    <property type="protein sequence ID" value="MBO8452250.1"/>
    <property type="molecule type" value="Genomic_DNA"/>
</dbReference>
<dbReference type="NCBIfam" id="NF001030">
    <property type="entry name" value="PRK00110.1"/>
    <property type="match status" value="1"/>
</dbReference>
<feature type="domain" description="TACO1/YebC-like N-terminal" evidence="8">
    <location>
        <begin position="4"/>
        <end position="73"/>
    </location>
</feature>
<reference evidence="9" key="2">
    <citation type="journal article" date="2021" name="PeerJ">
        <title>Extensive microbial diversity within the chicken gut microbiome revealed by metagenomics and culture.</title>
        <authorList>
            <person name="Gilroy R."/>
            <person name="Ravi A."/>
            <person name="Getino M."/>
            <person name="Pursley I."/>
            <person name="Horton D.L."/>
            <person name="Alikhan N.F."/>
            <person name="Baker D."/>
            <person name="Gharbi K."/>
            <person name="Hall N."/>
            <person name="Watson M."/>
            <person name="Adriaenssens E.M."/>
            <person name="Foster-Nyarko E."/>
            <person name="Jarju S."/>
            <person name="Secka A."/>
            <person name="Antonio M."/>
            <person name="Oren A."/>
            <person name="Chaudhuri R.R."/>
            <person name="La Ragione R."/>
            <person name="Hildebrand F."/>
            <person name="Pallen M.J."/>
        </authorList>
    </citation>
    <scope>NUCLEOTIDE SEQUENCE</scope>
    <source>
        <strain evidence="9">B1-20833</strain>
    </source>
</reference>
<gene>
    <name evidence="9" type="ORF">IAC06_05135</name>
</gene>
<dbReference type="Pfam" id="PF20772">
    <property type="entry name" value="TACO1_YebC_N"/>
    <property type="match status" value="1"/>
</dbReference>
<dbReference type="InterPro" id="IPR017856">
    <property type="entry name" value="Integrase-like_N"/>
</dbReference>
<keyword evidence="2 6" id="KW-0963">Cytoplasm</keyword>
<dbReference type="Proteomes" id="UP000823661">
    <property type="component" value="Unassembled WGS sequence"/>
</dbReference>
<dbReference type="HAMAP" id="MF_00693">
    <property type="entry name" value="Transcrip_reg_TACO1"/>
    <property type="match status" value="1"/>
</dbReference>
<dbReference type="InterPro" id="IPR049083">
    <property type="entry name" value="TACO1_YebC_N"/>
</dbReference>
<dbReference type="GO" id="GO:0006355">
    <property type="term" value="P:regulation of DNA-templated transcription"/>
    <property type="evidence" value="ECO:0007669"/>
    <property type="project" value="UniProtKB-UniRule"/>
</dbReference>
<evidence type="ECO:0000313" key="10">
    <source>
        <dbReference type="Proteomes" id="UP000823661"/>
    </source>
</evidence>
<dbReference type="InterPro" id="IPR026564">
    <property type="entry name" value="Transcrip_reg_TACO1-like_dom3"/>
</dbReference>
<dbReference type="NCBIfam" id="TIGR01033">
    <property type="entry name" value="YebC/PmpR family DNA-binding transcriptional regulator"/>
    <property type="match status" value="1"/>
</dbReference>
<comment type="caution">
    <text evidence="9">The sequence shown here is derived from an EMBL/GenBank/DDBJ whole genome shotgun (WGS) entry which is preliminary data.</text>
</comment>
<organism evidence="9 10">
    <name type="scientific">Candidatus Cryptobacteroides intestinavium</name>
    <dbReference type="NCBI Taxonomy" id="2840766"/>
    <lineage>
        <taxon>Bacteria</taxon>
        <taxon>Pseudomonadati</taxon>
        <taxon>Bacteroidota</taxon>
        <taxon>Bacteroidia</taxon>
        <taxon>Bacteroidales</taxon>
        <taxon>Candidatus Cryptobacteroides</taxon>
    </lineage>
</organism>
<keyword evidence="5 6" id="KW-0804">Transcription</keyword>
<accession>A0A9D9HFF6</accession>
<feature type="domain" description="TACO1/YebC-like second and third" evidence="7">
    <location>
        <begin position="79"/>
        <end position="241"/>
    </location>
</feature>
<dbReference type="GO" id="GO:0003677">
    <property type="term" value="F:DNA binding"/>
    <property type="evidence" value="ECO:0007669"/>
    <property type="project" value="UniProtKB-UniRule"/>
</dbReference>
<keyword evidence="3 6" id="KW-0805">Transcription regulation</keyword>